<dbReference type="Proteomes" id="UP000604046">
    <property type="component" value="Unassembled WGS sequence"/>
</dbReference>
<keyword evidence="3" id="KW-0732">Signal</keyword>
<reference evidence="4" key="1">
    <citation type="submission" date="2021-02" db="EMBL/GenBank/DDBJ databases">
        <authorList>
            <person name="Dougan E. K."/>
            <person name="Rhodes N."/>
            <person name="Thang M."/>
            <person name="Chan C."/>
        </authorList>
    </citation>
    <scope>NUCLEOTIDE SEQUENCE</scope>
</reference>
<feature type="region of interest" description="Disordered" evidence="2">
    <location>
        <begin position="1034"/>
        <end position="1059"/>
    </location>
</feature>
<evidence type="ECO:0000313" key="4">
    <source>
        <dbReference type="EMBL" id="CAE7578470.1"/>
    </source>
</evidence>
<dbReference type="EMBL" id="CAJNDS010002735">
    <property type="protein sequence ID" value="CAE7578470.1"/>
    <property type="molecule type" value="Genomic_DNA"/>
</dbReference>
<feature type="chain" id="PRO_5032401321" evidence="3">
    <location>
        <begin position="17"/>
        <end position="1059"/>
    </location>
</feature>
<dbReference type="AlphaFoldDB" id="A0A812UTW3"/>
<keyword evidence="5" id="KW-1185">Reference proteome</keyword>
<feature type="coiled-coil region" evidence="1">
    <location>
        <begin position="692"/>
        <end position="726"/>
    </location>
</feature>
<proteinExistence type="predicted"/>
<protein>
    <submittedName>
        <fullName evidence="4">Uncharacterized protein</fullName>
    </submittedName>
</protein>
<feature type="compositionally biased region" description="Low complexity" evidence="2">
    <location>
        <begin position="316"/>
        <end position="327"/>
    </location>
</feature>
<feature type="coiled-coil region" evidence="1">
    <location>
        <begin position="965"/>
        <end position="1013"/>
    </location>
</feature>
<sequence length="1059" mass="116154">MSVVRAIFFMLPLVAAEQSLRGAEPRKLFDDVACTGNGGLAQHTPSCYGGQVLVESFSLHVLSYDGSTGTVDMKAEGPQSAECDGAEFQTDDNMITIENDHGCGLGNYEYSVRYCPDQDYVIVNLVKPYDVRVVLQSQTCKNIMTIETQVSDGSFAPQVSVPLAVLDQISGGASGPAEPAPALATQPFSITVYDSNGEPIRGIQLEQPMTLQLAEDANDSISCAFFNQTSFRWSTSGLRRVRPNMGNSSTPTAGAPVPLICETDHLSIFSGVVAIPAADMEGYVELPFARSPEESNVANDGISPGTDGSNGGGDSSGSRRLSSVRQGGRDSFGSFGGSNFGVEAKPSGFLGPVVDVVDDVLRCTRAAGIFSAEGMDAVGRGEWTSTSAATALFVSLALFAAATFGAFARDISRNQTKWMSQLMSLSYPDNEHEEEDEEEEKEEKARSLCKYCILVLQGLQAGVDPESLELAILVRTVGSKEGSELTKGKSPLYAAAVKLADDPWLYAGCDLHTSHAEAGKIANVPSGYARATNLFLEANWLARMLLLFPAVHRSLSAGHGSLIYSRAPDLAAHGIPHRCNIRVLVAVAAWLQLMLSRADYTFFPSFENAEIPNNLLTMGNLSSYGGPVSEIARLEERVRRLLADVRERRIDRRTMMEAGMHIRRSVDELVVAADDRETRQRGHTLRKHVSFLLDSDGLLSDLEQRLRQLEDQVQSVEVSEQAAQGQGRSIWEAADRLVLARDDQAADNRRRDLQGRITALLDSLLRISALEERLQKLVERACIGIPRDAEQQAAHIRLEANSLQLVPFALGRRKDLINRVQSFVALVTVRERSAAEIANLEERVRRLVSAVQEHQLDRSRMADEGMNILHAIDGLAVAEDDQQAKERRHGLRESISFLLDSDDHLSDLEEQLRSLRSLEVKGAISRQSMEAARSIRAAADRLVLARDDQAAERRRESLRRRIDGFAGELSELSVLEERLRGLEQDVRNNRISKRSAEEEATQISIAADNLELDTQVRGRRRLLLERIRLLSDVSGSGCKRPAQSSKSEGLTERAQKRQR</sequence>
<evidence type="ECO:0000313" key="5">
    <source>
        <dbReference type="Proteomes" id="UP000604046"/>
    </source>
</evidence>
<evidence type="ECO:0000256" key="2">
    <source>
        <dbReference type="SAM" id="MobiDB-lite"/>
    </source>
</evidence>
<dbReference type="OrthoDB" id="442545at2759"/>
<feature type="coiled-coil region" evidence="1">
    <location>
        <begin position="830"/>
        <end position="857"/>
    </location>
</feature>
<keyword evidence="1" id="KW-0175">Coiled coil</keyword>
<evidence type="ECO:0000256" key="1">
    <source>
        <dbReference type="SAM" id="Coils"/>
    </source>
</evidence>
<feature type="compositionally biased region" description="Basic and acidic residues" evidence="2">
    <location>
        <begin position="1049"/>
        <end position="1059"/>
    </location>
</feature>
<name>A0A812UTW3_9DINO</name>
<organism evidence="4 5">
    <name type="scientific">Symbiodinium natans</name>
    <dbReference type="NCBI Taxonomy" id="878477"/>
    <lineage>
        <taxon>Eukaryota</taxon>
        <taxon>Sar</taxon>
        <taxon>Alveolata</taxon>
        <taxon>Dinophyceae</taxon>
        <taxon>Suessiales</taxon>
        <taxon>Symbiodiniaceae</taxon>
        <taxon>Symbiodinium</taxon>
    </lineage>
</organism>
<feature type="region of interest" description="Disordered" evidence="2">
    <location>
        <begin position="294"/>
        <end position="327"/>
    </location>
</feature>
<comment type="caution">
    <text evidence="4">The sequence shown here is derived from an EMBL/GenBank/DDBJ whole genome shotgun (WGS) entry which is preliminary data.</text>
</comment>
<gene>
    <name evidence="4" type="ORF">SNAT2548_LOCUS33007</name>
</gene>
<accession>A0A812UTW3</accession>
<feature type="signal peptide" evidence="3">
    <location>
        <begin position="1"/>
        <end position="16"/>
    </location>
</feature>
<evidence type="ECO:0000256" key="3">
    <source>
        <dbReference type="SAM" id="SignalP"/>
    </source>
</evidence>